<evidence type="ECO:0000313" key="3">
    <source>
        <dbReference type="Proteomes" id="UP001165422"/>
    </source>
</evidence>
<keyword evidence="1" id="KW-0732">Signal</keyword>
<dbReference type="PANTHER" id="PTHR30032:SF8">
    <property type="entry name" value="GERMINATION-SPECIFIC N-ACETYLMURAMOYL-L-ALANINE AMIDASE"/>
    <property type="match status" value="1"/>
</dbReference>
<dbReference type="RefSeq" id="WP_229981958.1">
    <property type="nucleotide sequence ID" value="NZ_JAJJPB010000028.1"/>
</dbReference>
<name>A0ABS8N935_9CLOT</name>
<evidence type="ECO:0000313" key="2">
    <source>
        <dbReference type="EMBL" id="MCC9296325.1"/>
    </source>
</evidence>
<proteinExistence type="predicted"/>
<dbReference type="Proteomes" id="UP001165422">
    <property type="component" value="Unassembled WGS sequence"/>
</dbReference>
<evidence type="ECO:0000256" key="1">
    <source>
        <dbReference type="SAM" id="SignalP"/>
    </source>
</evidence>
<dbReference type="Gene3D" id="3.40.50.12090">
    <property type="match status" value="3"/>
</dbReference>
<reference evidence="2" key="1">
    <citation type="submission" date="2021-11" db="EMBL/GenBank/DDBJ databases">
        <authorList>
            <person name="Qingchun L."/>
            <person name="Dong Z."/>
            <person name="Zongwei Q."/>
            <person name="Jia Z."/>
            <person name="Duotao L."/>
        </authorList>
    </citation>
    <scope>NUCLEOTIDE SEQUENCE</scope>
    <source>
        <strain evidence="2">WLY-B-L2</strain>
    </source>
</reference>
<sequence length="521" mass="56861">MKKIVGLAVSLTMLLCTAAPAYAKTTYNVTRLAGTDRYATSIKIASSFKTGNLQNIILASGRDFPDALSGSVLSKKYNAPILLLNDSTDNNSDVFEYIKDHLNSSGNIYVLGGGSSISEDILDHIKEMGYENANFTRLGGSNRFDTNKYIINSLKVTNGTPIVLANGWGFPDALSISSIAASKGYPIFLVNTDSLPSETKDLISSIEPSKVYVIGGQASVSETAVDELKSQLPYLNDDNIERLGGATRYDTSMSICKNFSFNSNTAILANGKNFPDALSGSALAAKLNAPIILTDGSDISNQKSFIDEKNYRNIYLLGGLGSVDLPVEYLLKSPSAVPQTEKDYVNNLKDYCESYENETYNTADELNQTYTNATNTMSELDSASSAEEMQQYLDQMIQVLTTGSSYLTTYKNNLTTFRDDVSKLSVPEGLEPLNKQYIDSINKQINAVNQSIGYTNSCIEILNSIKDGIAEKNQNKIETGSQKLQNLSNEMNDIADVQNSNSGIYDLYVRLTDALNNLNQE</sequence>
<dbReference type="InterPro" id="IPR007253">
    <property type="entry name" value="Cell_wall-bd_2"/>
</dbReference>
<dbReference type="Pfam" id="PF04122">
    <property type="entry name" value="CW_binding_2"/>
    <property type="match status" value="3"/>
</dbReference>
<accession>A0ABS8N935</accession>
<dbReference type="EMBL" id="JAJJPB010000028">
    <property type="protein sequence ID" value="MCC9296325.1"/>
    <property type="molecule type" value="Genomic_DNA"/>
</dbReference>
<dbReference type="PANTHER" id="PTHR30032">
    <property type="entry name" value="N-ACETYLMURAMOYL-L-ALANINE AMIDASE-RELATED"/>
    <property type="match status" value="1"/>
</dbReference>
<feature type="signal peptide" evidence="1">
    <location>
        <begin position="1"/>
        <end position="23"/>
    </location>
</feature>
<dbReference type="InterPro" id="IPR051922">
    <property type="entry name" value="Bact_Sporulation_Assoc"/>
</dbReference>
<organism evidence="2 3">
    <name type="scientific">Clostridium aromativorans</name>
    <dbReference type="NCBI Taxonomy" id="2836848"/>
    <lineage>
        <taxon>Bacteria</taxon>
        <taxon>Bacillati</taxon>
        <taxon>Bacillota</taxon>
        <taxon>Clostridia</taxon>
        <taxon>Eubacteriales</taxon>
        <taxon>Clostridiaceae</taxon>
        <taxon>Clostridium</taxon>
    </lineage>
</organism>
<feature type="chain" id="PRO_5045640499" evidence="1">
    <location>
        <begin position="24"/>
        <end position="521"/>
    </location>
</feature>
<protein>
    <submittedName>
        <fullName evidence="2">Cell wall-binding repeat-containing protein</fullName>
    </submittedName>
</protein>
<comment type="caution">
    <text evidence="2">The sequence shown here is derived from an EMBL/GenBank/DDBJ whole genome shotgun (WGS) entry which is preliminary data.</text>
</comment>
<gene>
    <name evidence="2" type="ORF">LN736_15830</name>
</gene>
<keyword evidence="3" id="KW-1185">Reference proteome</keyword>